<proteinExistence type="predicted"/>
<evidence type="ECO:0000313" key="1">
    <source>
        <dbReference type="EMBL" id="KRY09802.1"/>
    </source>
</evidence>
<comment type="caution">
    <text evidence="2">The sequence shown here is derived from an EMBL/GenBank/DDBJ whole genome shotgun (WGS) entry which is preliminary data.</text>
</comment>
<dbReference type="EMBL" id="JYDQ01000257">
    <property type="protein sequence ID" value="KRY09802.1"/>
    <property type="molecule type" value="Genomic_DNA"/>
</dbReference>
<dbReference type="AlphaFoldDB" id="A0A0V1A5S0"/>
<protein>
    <submittedName>
        <fullName evidence="2">Uncharacterized protein</fullName>
    </submittedName>
</protein>
<evidence type="ECO:0000313" key="3">
    <source>
        <dbReference type="Proteomes" id="UP000054783"/>
    </source>
</evidence>
<reference evidence="2 3" key="1">
    <citation type="submission" date="2015-01" db="EMBL/GenBank/DDBJ databases">
        <title>Evolution of Trichinella species and genotypes.</title>
        <authorList>
            <person name="Korhonen P.K."/>
            <person name="Edoardo P."/>
            <person name="Giuseppe L.R."/>
            <person name="Gasser R.B."/>
        </authorList>
    </citation>
    <scope>NUCLEOTIDE SEQUENCE [LARGE SCALE GENOMIC DNA]</scope>
    <source>
        <strain evidence="2">ISS2496</strain>
    </source>
</reference>
<sequence>MFKKKKIAKITLCIELLKVEKIRWAKNWNCLYADDVERKKSTLNYRKRRIDSDERFTFEAVE</sequence>
<keyword evidence="3" id="KW-1185">Reference proteome</keyword>
<organism evidence="2 3">
    <name type="scientific">Trichinella patagoniensis</name>
    <dbReference type="NCBI Taxonomy" id="990121"/>
    <lineage>
        <taxon>Eukaryota</taxon>
        <taxon>Metazoa</taxon>
        <taxon>Ecdysozoa</taxon>
        <taxon>Nematoda</taxon>
        <taxon>Enoplea</taxon>
        <taxon>Dorylaimia</taxon>
        <taxon>Trichinellida</taxon>
        <taxon>Trichinellidae</taxon>
        <taxon>Trichinella</taxon>
    </lineage>
</organism>
<accession>A0A0V1A5S0</accession>
<name>A0A0V1A5S0_9BILA</name>
<gene>
    <name evidence="1" type="ORF">T12_15762</name>
    <name evidence="2" type="ORF">T12_8539</name>
</gene>
<evidence type="ECO:0000313" key="2">
    <source>
        <dbReference type="EMBL" id="KRY20207.1"/>
    </source>
</evidence>
<dbReference type="Proteomes" id="UP000054783">
    <property type="component" value="Unassembled WGS sequence"/>
</dbReference>
<dbReference type="EMBL" id="JYDQ01000027">
    <property type="protein sequence ID" value="KRY20207.1"/>
    <property type="molecule type" value="Genomic_DNA"/>
</dbReference>